<gene>
    <name evidence="5" type="ORF">M125_1119</name>
</gene>
<protein>
    <submittedName>
        <fullName evidence="5">3-oxoacyl-(Acyl-carrier-protein) synthase III</fullName>
    </submittedName>
</protein>
<reference evidence="5 6" key="1">
    <citation type="submission" date="2014-02" db="EMBL/GenBank/DDBJ databases">
        <authorList>
            <person name="Sears C."/>
            <person name="Carroll K."/>
            <person name="Sack B.R."/>
            <person name="Qadri F."/>
            <person name="Myers L.L."/>
            <person name="Chung G.-T."/>
            <person name="Escheverria P."/>
            <person name="Fraser C.M."/>
            <person name="Sadzewicz L."/>
            <person name="Shefchek K.A."/>
            <person name="Tallon L."/>
            <person name="Das S.P."/>
            <person name="Daugherty S."/>
            <person name="Mongodin E.F."/>
        </authorList>
    </citation>
    <scope>NUCLEOTIDE SEQUENCE [LARGE SCALE GENOMIC DNA]</scope>
    <source>
        <strain evidence="6">3998T(B)3</strain>
    </source>
</reference>
<dbReference type="Pfam" id="PF08545">
    <property type="entry name" value="ACP_syn_III"/>
    <property type="match status" value="1"/>
</dbReference>
<dbReference type="InterPro" id="IPR013751">
    <property type="entry name" value="ACP_syn_III_N"/>
</dbReference>
<evidence type="ECO:0000256" key="1">
    <source>
        <dbReference type="ARBA" id="ARBA00022679"/>
    </source>
</evidence>
<name>A0A015U5H1_BACFG</name>
<dbReference type="Proteomes" id="UP000020773">
    <property type="component" value="Unassembled WGS sequence"/>
</dbReference>
<dbReference type="SUPFAM" id="SSF53901">
    <property type="entry name" value="Thiolase-like"/>
    <property type="match status" value="1"/>
</dbReference>
<evidence type="ECO:0000256" key="2">
    <source>
        <dbReference type="ARBA" id="ARBA00023315"/>
    </source>
</evidence>
<dbReference type="Pfam" id="PF08541">
    <property type="entry name" value="ACP_syn_III_C"/>
    <property type="match status" value="1"/>
</dbReference>
<dbReference type="Gene3D" id="3.40.47.10">
    <property type="match status" value="1"/>
</dbReference>
<accession>A0A015U5H1</accession>
<evidence type="ECO:0000313" key="6">
    <source>
        <dbReference type="Proteomes" id="UP000020773"/>
    </source>
</evidence>
<organism evidence="5 6">
    <name type="scientific">Bacteroides fragilis str. 3998T(B)3</name>
    <dbReference type="NCBI Taxonomy" id="1339316"/>
    <lineage>
        <taxon>Bacteria</taxon>
        <taxon>Pseudomonadati</taxon>
        <taxon>Bacteroidota</taxon>
        <taxon>Bacteroidia</taxon>
        <taxon>Bacteroidales</taxon>
        <taxon>Bacteroidaceae</taxon>
        <taxon>Bacteroides</taxon>
    </lineage>
</organism>
<dbReference type="GO" id="GO:0004315">
    <property type="term" value="F:3-oxoacyl-[acyl-carrier-protein] synthase activity"/>
    <property type="evidence" value="ECO:0007669"/>
    <property type="project" value="InterPro"/>
</dbReference>
<keyword evidence="1" id="KW-0808">Transferase</keyword>
<dbReference type="GO" id="GO:0044550">
    <property type="term" value="P:secondary metabolite biosynthetic process"/>
    <property type="evidence" value="ECO:0007669"/>
    <property type="project" value="TreeGrafter"/>
</dbReference>
<evidence type="ECO:0000259" key="3">
    <source>
        <dbReference type="Pfam" id="PF08541"/>
    </source>
</evidence>
<dbReference type="PANTHER" id="PTHR34069">
    <property type="entry name" value="3-OXOACYL-[ACYL-CARRIER-PROTEIN] SYNTHASE 3"/>
    <property type="match status" value="1"/>
</dbReference>
<feature type="domain" description="Beta-ketoacyl-[acyl-carrier-protein] synthase III C-terminal" evidence="3">
    <location>
        <begin position="246"/>
        <end position="333"/>
    </location>
</feature>
<comment type="caution">
    <text evidence="5">The sequence shown here is derived from an EMBL/GenBank/DDBJ whole genome shotgun (WGS) entry which is preliminary data.</text>
</comment>
<dbReference type="RefSeq" id="WP_032532708.1">
    <property type="nucleotide sequence ID" value="NZ_JGDB01000023.1"/>
</dbReference>
<dbReference type="CDD" id="cd00830">
    <property type="entry name" value="KAS_III"/>
    <property type="match status" value="1"/>
</dbReference>
<evidence type="ECO:0000313" key="5">
    <source>
        <dbReference type="EMBL" id="EXY92079.1"/>
    </source>
</evidence>
<feature type="domain" description="Beta-ketoacyl-[acyl-carrier-protein] synthase III N-terminal" evidence="4">
    <location>
        <begin position="110"/>
        <end position="187"/>
    </location>
</feature>
<dbReference type="PATRIC" id="fig|1339316.3.peg.1084"/>
<keyword evidence="2" id="KW-0012">Acyltransferase</keyword>
<dbReference type="InterPro" id="IPR013747">
    <property type="entry name" value="ACP_syn_III_C"/>
</dbReference>
<dbReference type="InterPro" id="IPR016039">
    <property type="entry name" value="Thiolase-like"/>
</dbReference>
<sequence>MVRKAYIKQIDYYLPADVVSNEDIVTDFPEWSVEKIARKVGVNKRHVASKNETASDLAIKAAERLFAKGEVSRDEIDYVLFCTQSPDYFLPTSACIIQDKLGLRRNIGALDFNLGCSGYVYGLSLAKGLISCGVANSVLLLTGETYNKHLHPKDKGNRTIFGDAASATVISTNGISEIGDFSLGTDGSGADNLIVRSGGMRIPEKRCDLSFDENRNPVSSDYLYMNGAEIFTFTLDNVPPLIDDVLSKNGLAKDDIDLYVFHQANKYMLNFLRKKIHIEEERFYYCLSEVGNTVSNSIPIALKTALDDGDINGKMKVAIAGFGVGYSWGSTILYFNS</sequence>
<dbReference type="EMBL" id="JGDB01000023">
    <property type="protein sequence ID" value="EXY92079.1"/>
    <property type="molecule type" value="Genomic_DNA"/>
</dbReference>
<proteinExistence type="predicted"/>
<dbReference type="PANTHER" id="PTHR34069:SF2">
    <property type="entry name" value="BETA-KETOACYL-[ACYL-CARRIER-PROTEIN] SYNTHASE III"/>
    <property type="match status" value="1"/>
</dbReference>
<dbReference type="AlphaFoldDB" id="A0A015U5H1"/>
<dbReference type="GO" id="GO:0006633">
    <property type="term" value="P:fatty acid biosynthetic process"/>
    <property type="evidence" value="ECO:0007669"/>
    <property type="project" value="InterPro"/>
</dbReference>
<dbReference type="NCBIfam" id="NF006829">
    <property type="entry name" value="PRK09352.1"/>
    <property type="match status" value="1"/>
</dbReference>
<evidence type="ECO:0000259" key="4">
    <source>
        <dbReference type="Pfam" id="PF08545"/>
    </source>
</evidence>